<evidence type="ECO:0000256" key="2">
    <source>
        <dbReference type="SAM" id="Phobius"/>
    </source>
</evidence>
<accession>A0ABS8L137</accession>
<name>A0ABS8L137_9HYPH</name>
<keyword evidence="2" id="KW-0812">Transmembrane</keyword>
<dbReference type="RefSeq" id="WP_230553471.1">
    <property type="nucleotide sequence ID" value="NZ_JAJISD010000012.1"/>
</dbReference>
<organism evidence="3 4">
    <name type="scientific">Reyranella aquatilis</name>
    <dbReference type="NCBI Taxonomy" id="2035356"/>
    <lineage>
        <taxon>Bacteria</taxon>
        <taxon>Pseudomonadati</taxon>
        <taxon>Pseudomonadota</taxon>
        <taxon>Alphaproteobacteria</taxon>
        <taxon>Hyphomicrobiales</taxon>
        <taxon>Reyranellaceae</taxon>
        <taxon>Reyranella</taxon>
    </lineage>
</organism>
<reference evidence="3 4" key="1">
    <citation type="submission" date="2021-11" db="EMBL/GenBank/DDBJ databases">
        <authorList>
            <person name="Lee D.-H."/>
            <person name="Kim S.-B."/>
        </authorList>
    </citation>
    <scope>NUCLEOTIDE SEQUENCE [LARGE SCALE GENOMIC DNA]</scope>
    <source>
        <strain evidence="3 4">KCTC 52223</strain>
    </source>
</reference>
<dbReference type="EMBL" id="JAJISD010000012">
    <property type="protein sequence ID" value="MCC8432053.1"/>
    <property type="molecule type" value="Genomic_DNA"/>
</dbReference>
<protein>
    <recommendedName>
        <fullName evidence="5">SPOR domain-containing protein</fullName>
    </recommendedName>
</protein>
<keyword evidence="2" id="KW-1133">Transmembrane helix</keyword>
<comment type="caution">
    <text evidence="3">The sequence shown here is derived from an EMBL/GenBank/DDBJ whole genome shotgun (WGS) entry which is preliminary data.</text>
</comment>
<evidence type="ECO:0000313" key="3">
    <source>
        <dbReference type="EMBL" id="MCC8432053.1"/>
    </source>
</evidence>
<feature type="region of interest" description="Disordered" evidence="1">
    <location>
        <begin position="117"/>
        <end position="158"/>
    </location>
</feature>
<dbReference type="Proteomes" id="UP001198862">
    <property type="component" value="Unassembled WGS sequence"/>
</dbReference>
<feature type="compositionally biased region" description="Low complexity" evidence="1">
    <location>
        <begin position="143"/>
        <end position="153"/>
    </location>
</feature>
<sequence length="335" mass="35279">MRSNQPVNMDIDQLRGWASIMDKAMIASLVATLLAVTALGITTFLSFRYSGAIRAHEQAAIDQYKGLASQAAQREREASAAREQAANLERAIATERDRTAKLEREVSLARDQATALAQEAEKARERATALEQAAREATEKAARAPAEGSAAPETARPPLFDAAEIRRRLADLGKLVRDATTRTPDPAPEKAAESTPPPGAEPAAPQSPFVTSLRKFAGTQAAIFLVGQISDAPAVGATISADLAQAGWLPQTWTWGGVAGIYGVVVLVRDGSDATVHEAAATLVAALGTAGFSATKGDWPANWGRFRGTLNGPQTPGPTEAAIRIVIGEKARKTP</sequence>
<evidence type="ECO:0000313" key="4">
    <source>
        <dbReference type="Proteomes" id="UP001198862"/>
    </source>
</evidence>
<feature type="compositionally biased region" description="Basic and acidic residues" evidence="1">
    <location>
        <begin position="119"/>
        <end position="142"/>
    </location>
</feature>
<keyword evidence="4" id="KW-1185">Reference proteome</keyword>
<keyword evidence="2" id="KW-0472">Membrane</keyword>
<feature type="transmembrane region" description="Helical" evidence="2">
    <location>
        <begin position="24"/>
        <end position="47"/>
    </location>
</feature>
<feature type="region of interest" description="Disordered" evidence="1">
    <location>
        <begin position="177"/>
        <end position="206"/>
    </location>
</feature>
<evidence type="ECO:0000256" key="1">
    <source>
        <dbReference type="SAM" id="MobiDB-lite"/>
    </source>
</evidence>
<proteinExistence type="predicted"/>
<evidence type="ECO:0008006" key="5">
    <source>
        <dbReference type="Google" id="ProtNLM"/>
    </source>
</evidence>
<gene>
    <name evidence="3" type="ORF">LJ725_24020</name>
</gene>